<dbReference type="OrthoDB" id="5880116at2"/>
<evidence type="ECO:0008006" key="5">
    <source>
        <dbReference type="Google" id="ProtNLM"/>
    </source>
</evidence>
<dbReference type="EMBL" id="FQZU01000008">
    <property type="protein sequence ID" value="SHJ51065.1"/>
    <property type="molecule type" value="Genomic_DNA"/>
</dbReference>
<name>A0A1M6JWI9_9BACT</name>
<organism evidence="3 4">
    <name type="scientific">Desulfatibacillum alkenivorans DSM 16219</name>
    <dbReference type="NCBI Taxonomy" id="1121393"/>
    <lineage>
        <taxon>Bacteria</taxon>
        <taxon>Pseudomonadati</taxon>
        <taxon>Thermodesulfobacteriota</taxon>
        <taxon>Desulfobacteria</taxon>
        <taxon>Desulfobacterales</taxon>
        <taxon>Desulfatibacillaceae</taxon>
        <taxon>Desulfatibacillum</taxon>
    </lineage>
</organism>
<feature type="signal peptide" evidence="2">
    <location>
        <begin position="1"/>
        <end position="20"/>
    </location>
</feature>
<dbReference type="InterPro" id="IPR016866">
    <property type="entry name" value="UCP028069"/>
</dbReference>
<dbReference type="AlphaFoldDB" id="A0A1M6JWI9"/>
<feature type="coiled-coil region" evidence="1">
    <location>
        <begin position="38"/>
        <end position="100"/>
    </location>
</feature>
<dbReference type="RefSeq" id="WP_073475058.1">
    <property type="nucleotide sequence ID" value="NZ_FQZU01000008.1"/>
</dbReference>
<feature type="chain" id="PRO_5009918827" description="DUF3450 domain-containing protein" evidence="2">
    <location>
        <begin position="21"/>
        <end position="251"/>
    </location>
</feature>
<dbReference type="STRING" id="1121393.SAMN02745216_01792"/>
<dbReference type="Proteomes" id="UP000183994">
    <property type="component" value="Unassembled WGS sequence"/>
</dbReference>
<proteinExistence type="predicted"/>
<evidence type="ECO:0000313" key="4">
    <source>
        <dbReference type="Proteomes" id="UP000183994"/>
    </source>
</evidence>
<gene>
    <name evidence="3" type="ORF">SAMN02745216_01792</name>
</gene>
<reference evidence="4" key="1">
    <citation type="submission" date="2016-11" db="EMBL/GenBank/DDBJ databases">
        <authorList>
            <person name="Varghese N."/>
            <person name="Submissions S."/>
        </authorList>
    </citation>
    <scope>NUCLEOTIDE SEQUENCE [LARGE SCALE GENOMIC DNA]</scope>
    <source>
        <strain evidence="4">DSM 16219</strain>
    </source>
</reference>
<evidence type="ECO:0000313" key="3">
    <source>
        <dbReference type="EMBL" id="SHJ51065.1"/>
    </source>
</evidence>
<accession>A0A1M6JWI9</accession>
<evidence type="ECO:0000256" key="2">
    <source>
        <dbReference type="SAM" id="SignalP"/>
    </source>
</evidence>
<protein>
    <recommendedName>
        <fullName evidence="5">DUF3450 domain-containing protein</fullName>
    </recommendedName>
</protein>
<sequence>MNPKYFLCFLLMLAASPALAGNVLDTVEKPLGDSIHIRQDAQKKMDEWGAERQELEARYRELQSLVEQQTKTLKASKEQEQSLEQAVVQKQTRLENARRMGEELTPFLHDSLSRLELLIYEGDAFLIPERQARLDRLRTTISAPDISPGEMYRKVMESFLVEAEYGNTVEVYAETLNVEGADIRANVLRFGRLAMFCQTLDEKQCGILDSATGQWRRLPAKFVPELSRAFSMAQKQLPMDIVSLPLGKVNP</sequence>
<keyword evidence="1" id="KW-0175">Coiled coil</keyword>
<evidence type="ECO:0000256" key="1">
    <source>
        <dbReference type="SAM" id="Coils"/>
    </source>
</evidence>
<keyword evidence="2" id="KW-0732">Signal</keyword>
<dbReference type="Pfam" id="PF11932">
    <property type="entry name" value="DUF3450"/>
    <property type="match status" value="1"/>
</dbReference>
<keyword evidence="4" id="KW-1185">Reference proteome</keyword>